<dbReference type="InterPro" id="IPR032828">
    <property type="entry name" value="PolyA_RNA-bd"/>
</dbReference>
<keyword evidence="3" id="KW-0819">tRNA processing</keyword>
<dbReference type="GO" id="GO:0016779">
    <property type="term" value="F:nucleotidyltransferase activity"/>
    <property type="evidence" value="ECO:0007669"/>
    <property type="project" value="UniProtKB-KW"/>
</dbReference>
<evidence type="ECO:0000256" key="10">
    <source>
        <dbReference type="ARBA" id="ARBA00022884"/>
    </source>
</evidence>
<evidence type="ECO:0000313" key="15">
    <source>
        <dbReference type="EMBL" id="TXC76966.1"/>
    </source>
</evidence>
<dbReference type="PANTHER" id="PTHR47545:SF1">
    <property type="entry name" value="MULTIFUNCTIONAL CCA PROTEIN"/>
    <property type="match status" value="1"/>
</dbReference>
<feature type="domain" description="tRNA nucleotidyltransferase/poly(A) polymerase RNA and SrmB- binding" evidence="14">
    <location>
        <begin position="213"/>
        <end position="274"/>
    </location>
</feature>
<keyword evidence="16" id="KW-1185">Reference proteome</keyword>
<comment type="cofactor">
    <cofactor evidence="1">
        <name>Mg(2+)</name>
        <dbReference type="ChEBI" id="CHEBI:18420"/>
    </cofactor>
</comment>
<keyword evidence="10 11" id="KW-0694">RNA-binding</keyword>
<keyword evidence="7" id="KW-0692">RNA repair</keyword>
<evidence type="ECO:0000256" key="9">
    <source>
        <dbReference type="ARBA" id="ARBA00022842"/>
    </source>
</evidence>
<dbReference type="InterPro" id="IPR003607">
    <property type="entry name" value="HD/PDEase_dom"/>
</dbReference>
<gene>
    <name evidence="15" type="ORF">FRX97_10150</name>
</gene>
<evidence type="ECO:0000256" key="2">
    <source>
        <dbReference type="ARBA" id="ARBA00022679"/>
    </source>
</evidence>
<keyword evidence="8" id="KW-0067">ATP-binding</keyword>
<dbReference type="EMBL" id="VORB01000009">
    <property type="protein sequence ID" value="TXC76966.1"/>
    <property type="molecule type" value="Genomic_DNA"/>
</dbReference>
<dbReference type="GO" id="GO:0008033">
    <property type="term" value="P:tRNA processing"/>
    <property type="evidence" value="ECO:0007669"/>
    <property type="project" value="UniProtKB-KW"/>
</dbReference>
<name>A0A5C6UY35_9FLAO</name>
<accession>A0A5C6UY35</accession>
<evidence type="ECO:0000259" key="14">
    <source>
        <dbReference type="Pfam" id="PF12627"/>
    </source>
</evidence>
<keyword evidence="6" id="KW-0547">Nucleotide-binding</keyword>
<dbReference type="NCBIfam" id="TIGR00277">
    <property type="entry name" value="HDIG"/>
    <property type="match status" value="1"/>
</dbReference>
<organism evidence="15 16">
    <name type="scientific">Luteibaculum oceani</name>
    <dbReference type="NCBI Taxonomy" id="1294296"/>
    <lineage>
        <taxon>Bacteria</taxon>
        <taxon>Pseudomonadati</taxon>
        <taxon>Bacteroidota</taxon>
        <taxon>Flavobacteriia</taxon>
        <taxon>Flavobacteriales</taxon>
        <taxon>Luteibaculaceae</taxon>
        <taxon>Luteibaculum</taxon>
    </lineage>
</organism>
<evidence type="ECO:0000259" key="12">
    <source>
        <dbReference type="Pfam" id="PF01743"/>
    </source>
</evidence>
<keyword evidence="5" id="KW-0479">Metal-binding</keyword>
<dbReference type="PANTHER" id="PTHR47545">
    <property type="entry name" value="MULTIFUNCTIONAL CCA PROTEIN"/>
    <property type="match status" value="1"/>
</dbReference>
<dbReference type="GO" id="GO:0003723">
    <property type="term" value="F:RNA binding"/>
    <property type="evidence" value="ECO:0007669"/>
    <property type="project" value="UniProtKB-KW"/>
</dbReference>
<dbReference type="RefSeq" id="WP_147015104.1">
    <property type="nucleotide sequence ID" value="NZ_VORB01000009.1"/>
</dbReference>
<dbReference type="SUPFAM" id="SSF81301">
    <property type="entry name" value="Nucleotidyltransferase"/>
    <property type="match status" value="1"/>
</dbReference>
<feature type="domain" description="HD" evidence="13">
    <location>
        <begin position="290"/>
        <end position="407"/>
    </location>
</feature>
<comment type="similarity">
    <text evidence="11">Belongs to the tRNA nucleotidyltransferase/poly(A) polymerase family.</text>
</comment>
<sequence length="503" mass="57764">MSVKEKLEQEYHPQLLELEQVGNYKSLESRFSELEKILNSEPFVGIRKAVKKLDQPAYIVGGYVRDFLLQRPCKDIDFVIEGSGLDFAKESARSLHLPVKSVNTFANFGTAAFRYRDYELEFVGARKESYREDSRNPSVEAATIAEDQLRRDFTINALAIDLRENELGKIVDPFDGISDLQKGIIKTPTDPNITFSDDPLRMLRAIRFASQLNFNLTAEVFDAIKHNVERIRIISQERITTELNKILGSPKPSVGFKLLFKTGLLQEIFPEMAALHGVESINGKKHKDNFYHTLEVIDNICVETDNLWLRWSALLHDIAKPKTKRFHPKQGWTFHGHEDLGAKMVPKIFKRMRLPLDRKMKYVQKLVALHLRPIALTKEEATDSAIRRLLFDAGEDLEDLLTLCRADITSKNEGRVKRYLENYTKVERKLKTVEEKDRIRNMQPPISGEEIMEHFKIGPSREVGIIKNAIKDAILDGEITNEREEAWQFMIAKGKELGLESGK</sequence>
<dbReference type="OrthoDB" id="9805698at2"/>
<reference evidence="15 16" key="1">
    <citation type="submission" date="2019-08" db="EMBL/GenBank/DDBJ databases">
        <title>Genome of Luteibaculum oceani JCM 18817.</title>
        <authorList>
            <person name="Bowman J.P."/>
        </authorList>
    </citation>
    <scope>NUCLEOTIDE SEQUENCE [LARGE SCALE GENOMIC DNA]</scope>
    <source>
        <strain evidence="15 16">JCM 18817</strain>
    </source>
</reference>
<dbReference type="GO" id="GO:0042245">
    <property type="term" value="P:RNA repair"/>
    <property type="evidence" value="ECO:0007669"/>
    <property type="project" value="UniProtKB-KW"/>
</dbReference>
<protein>
    <submittedName>
        <fullName evidence="15">HD domain-containing protein</fullName>
    </submittedName>
</protein>
<evidence type="ECO:0000313" key="16">
    <source>
        <dbReference type="Proteomes" id="UP000321168"/>
    </source>
</evidence>
<dbReference type="InterPro" id="IPR002646">
    <property type="entry name" value="PolA_pol_head_dom"/>
</dbReference>
<dbReference type="Pfam" id="PF01966">
    <property type="entry name" value="HD"/>
    <property type="match status" value="1"/>
</dbReference>
<evidence type="ECO:0000256" key="6">
    <source>
        <dbReference type="ARBA" id="ARBA00022741"/>
    </source>
</evidence>
<comment type="caution">
    <text evidence="15">The sequence shown here is derived from an EMBL/GenBank/DDBJ whole genome shotgun (WGS) entry which is preliminary data.</text>
</comment>
<dbReference type="SUPFAM" id="SSF81891">
    <property type="entry name" value="Poly A polymerase C-terminal region-like"/>
    <property type="match status" value="1"/>
</dbReference>
<proteinExistence type="inferred from homology"/>
<evidence type="ECO:0000256" key="8">
    <source>
        <dbReference type="ARBA" id="ARBA00022840"/>
    </source>
</evidence>
<evidence type="ECO:0000256" key="7">
    <source>
        <dbReference type="ARBA" id="ARBA00022800"/>
    </source>
</evidence>
<dbReference type="AlphaFoldDB" id="A0A5C6UY35"/>
<evidence type="ECO:0000256" key="1">
    <source>
        <dbReference type="ARBA" id="ARBA00001946"/>
    </source>
</evidence>
<dbReference type="InterPro" id="IPR006675">
    <property type="entry name" value="HDIG_dom"/>
</dbReference>
<evidence type="ECO:0000256" key="5">
    <source>
        <dbReference type="ARBA" id="ARBA00022723"/>
    </source>
</evidence>
<feature type="domain" description="Poly A polymerase head" evidence="12">
    <location>
        <begin position="57"/>
        <end position="185"/>
    </location>
</feature>
<keyword evidence="9" id="KW-0460">Magnesium</keyword>
<dbReference type="CDD" id="cd05398">
    <property type="entry name" value="NT_ClassII-CCAase"/>
    <property type="match status" value="1"/>
</dbReference>
<evidence type="ECO:0000256" key="11">
    <source>
        <dbReference type="RuleBase" id="RU003953"/>
    </source>
</evidence>
<dbReference type="Pfam" id="PF12627">
    <property type="entry name" value="PolyA_pol_RNAbd"/>
    <property type="match status" value="1"/>
</dbReference>
<dbReference type="GO" id="GO:0005524">
    <property type="term" value="F:ATP binding"/>
    <property type="evidence" value="ECO:0007669"/>
    <property type="project" value="UniProtKB-KW"/>
</dbReference>
<dbReference type="InterPro" id="IPR006674">
    <property type="entry name" value="HD_domain"/>
</dbReference>
<dbReference type="Gene3D" id="1.10.3090.10">
    <property type="entry name" value="cca-adding enzyme, domain 2"/>
    <property type="match status" value="1"/>
</dbReference>
<evidence type="ECO:0000256" key="3">
    <source>
        <dbReference type="ARBA" id="ARBA00022694"/>
    </source>
</evidence>
<dbReference type="CDD" id="cd00077">
    <property type="entry name" value="HDc"/>
    <property type="match status" value="1"/>
</dbReference>
<evidence type="ECO:0000256" key="4">
    <source>
        <dbReference type="ARBA" id="ARBA00022695"/>
    </source>
</evidence>
<keyword evidence="4" id="KW-0548">Nucleotidyltransferase</keyword>
<dbReference type="GO" id="GO:0046872">
    <property type="term" value="F:metal ion binding"/>
    <property type="evidence" value="ECO:0007669"/>
    <property type="project" value="UniProtKB-KW"/>
</dbReference>
<dbReference type="Proteomes" id="UP000321168">
    <property type="component" value="Unassembled WGS sequence"/>
</dbReference>
<dbReference type="InterPro" id="IPR050124">
    <property type="entry name" value="tRNA_CCA-adding_enzyme"/>
</dbReference>
<dbReference type="Pfam" id="PF01743">
    <property type="entry name" value="PolyA_pol"/>
    <property type="match status" value="1"/>
</dbReference>
<evidence type="ECO:0000259" key="13">
    <source>
        <dbReference type="Pfam" id="PF01966"/>
    </source>
</evidence>
<dbReference type="InterPro" id="IPR043519">
    <property type="entry name" value="NT_sf"/>
</dbReference>
<keyword evidence="2 11" id="KW-0808">Transferase</keyword>
<dbReference type="Gene3D" id="3.30.460.10">
    <property type="entry name" value="Beta Polymerase, domain 2"/>
    <property type="match status" value="1"/>
</dbReference>